<dbReference type="Pfam" id="PF00535">
    <property type="entry name" value="Glycos_transf_2"/>
    <property type="match status" value="1"/>
</dbReference>
<dbReference type="Gene3D" id="3.90.550.10">
    <property type="entry name" value="Spore Coat Polysaccharide Biosynthesis Protein SpsA, Chain A"/>
    <property type="match status" value="1"/>
</dbReference>
<dbReference type="SUPFAM" id="SSF53448">
    <property type="entry name" value="Nucleotide-diphospho-sugar transferases"/>
    <property type="match status" value="1"/>
</dbReference>
<feature type="domain" description="Glycosyltransferase 2-like" evidence="1">
    <location>
        <begin position="13"/>
        <end position="144"/>
    </location>
</feature>
<dbReference type="InterPro" id="IPR001173">
    <property type="entry name" value="Glyco_trans_2-like"/>
</dbReference>
<dbReference type="AlphaFoldDB" id="A0A0X9EQ53"/>
<dbReference type="GO" id="GO:0016740">
    <property type="term" value="F:transferase activity"/>
    <property type="evidence" value="ECO:0007669"/>
    <property type="project" value="UniProtKB-KW"/>
</dbReference>
<evidence type="ECO:0000259" key="1">
    <source>
        <dbReference type="Pfam" id="PF00535"/>
    </source>
</evidence>
<evidence type="ECO:0000313" key="2">
    <source>
        <dbReference type="EMBL" id="ALI93241.1"/>
    </source>
</evidence>
<name>A0A0X9EQ53_9HYPH</name>
<reference evidence="2" key="1">
    <citation type="submission" date="2015-09" db="EMBL/GenBank/DDBJ databases">
        <title>A succingoglucan-like exopolysaccharide biosynthesis gene cluster involved in salecan production in Agrobacterium sp. ZX09.</title>
        <authorList>
            <person name="Xu L."/>
            <person name="Zhang J."/>
        </authorList>
    </citation>
    <scope>NUCLEOTIDE SEQUENCE</scope>
    <source>
        <strain evidence="2">ZX09</strain>
    </source>
</reference>
<organism evidence="2">
    <name type="scientific">Agrobacterium sp. ZX09</name>
    <dbReference type="NCBI Taxonomy" id="700516"/>
    <lineage>
        <taxon>Bacteria</taxon>
        <taxon>Pseudomonadati</taxon>
        <taxon>Pseudomonadota</taxon>
        <taxon>Alphaproteobacteria</taxon>
        <taxon>Hyphomicrobiales</taxon>
        <taxon>Rhizobiaceae</taxon>
        <taxon>Rhizobium/Agrobacterium group</taxon>
        <taxon>Agrobacterium</taxon>
    </lineage>
</organism>
<dbReference type="InterPro" id="IPR029044">
    <property type="entry name" value="Nucleotide-diphossugar_trans"/>
</dbReference>
<protein>
    <submittedName>
        <fullName evidence="2">Glycosyltransferase</fullName>
    </submittedName>
</protein>
<dbReference type="InterPro" id="IPR050834">
    <property type="entry name" value="Glycosyltransf_2"/>
</dbReference>
<dbReference type="EMBL" id="KT780309">
    <property type="protein sequence ID" value="ALI93241.1"/>
    <property type="molecule type" value="Genomic_DNA"/>
</dbReference>
<gene>
    <name evidence="2" type="primary">sleW</name>
</gene>
<dbReference type="PANTHER" id="PTHR43685:SF2">
    <property type="entry name" value="GLYCOSYLTRANSFERASE 2-LIKE DOMAIN-CONTAINING PROTEIN"/>
    <property type="match status" value="1"/>
</dbReference>
<dbReference type="PANTHER" id="PTHR43685">
    <property type="entry name" value="GLYCOSYLTRANSFERASE"/>
    <property type="match status" value="1"/>
</dbReference>
<keyword evidence="2" id="KW-0808">Transferase</keyword>
<sequence>MINARGETMARFTVVIPYYQKQHGVLGRALASVFAQTYQDFDLVIVDDESPYPIDQELAELSQEQKDRILVIKQANAGPGGARNTGLDNVPDGTDYVAFLDSDDIWTPDHLRNAAFALTTYGGECYWASMQASDEFYYHFAISELEKNEGAARLSEKPLVIELPDLASVMLRNWSFLHLSCMVIGRPLFEKIRFDPALRLAAEDVLFFCDSILASKRTLLCDDAGAMRGMGVNIFHSIDNTSPEFLRQQFNTWVALDTLEGRFSRRPADVASIASYKNTARKQALWSQAGNLKRRKAPEFGLLLKWAMRDPALLRAAFELGAGKIVRSR</sequence>
<dbReference type="CDD" id="cd00761">
    <property type="entry name" value="Glyco_tranf_GTA_type"/>
    <property type="match status" value="1"/>
</dbReference>
<accession>A0A0X9EQ53</accession>
<proteinExistence type="predicted"/>